<dbReference type="PATRIC" id="fig|1365250.3.peg.3185"/>
<dbReference type="Proteomes" id="UP000076643">
    <property type="component" value="Unassembled WGS sequence"/>
</dbReference>
<accession>A0A166W7B1</accession>
<sequence>MAPENLIKFSGVCSYICNKNCAQLTGKLLIQLLIMANTRTIQFELYKHSDPMFSTGGPSAIDELRFDTQGAELVLDCLLPHDAAVGNVIQATATHEHQRDESFSGSYTLTESDLNAGKIELILHGYGDAGMYMTQLSLTGLTGGVKNVVDAQVELEHPILDTSASESPLFKKQSSFNSIISKLKAWKSDLLMA</sequence>
<proteinExistence type="predicted"/>
<organism evidence="1 2">
    <name type="scientific">Pseudoalteromonas luteoviolacea DSM 6061</name>
    <dbReference type="NCBI Taxonomy" id="1365250"/>
    <lineage>
        <taxon>Bacteria</taxon>
        <taxon>Pseudomonadati</taxon>
        <taxon>Pseudomonadota</taxon>
        <taxon>Gammaproteobacteria</taxon>
        <taxon>Alteromonadales</taxon>
        <taxon>Pseudoalteromonadaceae</taxon>
        <taxon>Pseudoalteromonas</taxon>
    </lineage>
</organism>
<reference evidence="1 2" key="1">
    <citation type="submission" date="2013-07" db="EMBL/GenBank/DDBJ databases">
        <title>Comparative Genomic and Metabolomic Analysis of Twelve Strains of Pseudoalteromonas luteoviolacea.</title>
        <authorList>
            <person name="Vynne N.G."/>
            <person name="Mansson M."/>
            <person name="Gram L."/>
        </authorList>
    </citation>
    <scope>NUCLEOTIDE SEQUENCE [LARGE SCALE GENOMIC DNA]</scope>
    <source>
        <strain evidence="1 2">DSM 6061</strain>
    </source>
</reference>
<evidence type="ECO:0000313" key="2">
    <source>
        <dbReference type="Proteomes" id="UP000076643"/>
    </source>
</evidence>
<keyword evidence="2" id="KW-1185">Reference proteome</keyword>
<evidence type="ECO:0000313" key="1">
    <source>
        <dbReference type="EMBL" id="KZN35896.1"/>
    </source>
</evidence>
<name>A0A166W7B1_9GAMM</name>
<comment type="caution">
    <text evidence="1">The sequence shown here is derived from an EMBL/GenBank/DDBJ whole genome shotgun (WGS) entry which is preliminary data.</text>
</comment>
<gene>
    <name evidence="1" type="ORF">N475_17940</name>
</gene>
<dbReference type="EMBL" id="AUYB01000110">
    <property type="protein sequence ID" value="KZN35896.1"/>
    <property type="molecule type" value="Genomic_DNA"/>
</dbReference>
<dbReference type="AlphaFoldDB" id="A0A166W7B1"/>
<protein>
    <submittedName>
        <fullName evidence="1">Uncharacterized protein</fullName>
    </submittedName>
</protein>